<feature type="domain" description="CMP/dCMP-type deaminase" evidence="7">
    <location>
        <begin position="5"/>
        <end position="146"/>
    </location>
</feature>
<dbReference type="SUPFAM" id="SSF53927">
    <property type="entry name" value="Cytidine deaminase-like"/>
    <property type="match status" value="1"/>
</dbReference>
<keyword evidence="2 6" id="KW-0479">Metal-binding</keyword>
<evidence type="ECO:0000256" key="6">
    <source>
        <dbReference type="HAMAP-Rule" id="MF_00972"/>
    </source>
</evidence>
<dbReference type="PROSITE" id="PS51747">
    <property type="entry name" value="CYT_DCMP_DEAMINASES_2"/>
    <property type="match status" value="1"/>
</dbReference>
<comment type="subunit">
    <text evidence="6">Homodimer.</text>
</comment>
<evidence type="ECO:0000259" key="7">
    <source>
        <dbReference type="PROSITE" id="PS51747"/>
    </source>
</evidence>
<dbReference type="InterPro" id="IPR002125">
    <property type="entry name" value="CMP_dCMP_dom"/>
</dbReference>
<dbReference type="CDD" id="cd01285">
    <property type="entry name" value="nucleoside_deaminase"/>
    <property type="match status" value="1"/>
</dbReference>
<evidence type="ECO:0000256" key="1">
    <source>
        <dbReference type="ARBA" id="ARBA00022694"/>
    </source>
</evidence>
<keyword evidence="3 6" id="KW-0378">Hydrolase</keyword>
<dbReference type="HAMAP" id="MF_00972">
    <property type="entry name" value="tRNA_aden_deaminase"/>
    <property type="match status" value="1"/>
</dbReference>
<feature type="binding site" evidence="6">
    <location>
        <position position="56"/>
    </location>
    <ligand>
        <name>Zn(2+)</name>
        <dbReference type="ChEBI" id="CHEBI:29105"/>
        <note>catalytic</note>
    </ligand>
</feature>
<dbReference type="EMBL" id="SMAD01000001">
    <property type="protein sequence ID" value="TCS89884.1"/>
    <property type="molecule type" value="Genomic_DNA"/>
</dbReference>
<keyword evidence="9" id="KW-1185">Reference proteome</keyword>
<comment type="cofactor">
    <cofactor evidence="6">
        <name>Zn(2+)</name>
        <dbReference type="ChEBI" id="CHEBI:29105"/>
    </cofactor>
    <text evidence="6">Binds 1 zinc ion per subunit.</text>
</comment>
<evidence type="ECO:0000256" key="2">
    <source>
        <dbReference type="ARBA" id="ARBA00022723"/>
    </source>
</evidence>
<comment type="function">
    <text evidence="6">Catalyzes the deamination of adenosine to inosine at the wobble position 34 of tRNA(Arg2).</text>
</comment>
<dbReference type="PANTHER" id="PTHR11079:SF202">
    <property type="entry name" value="TRNA-SPECIFIC ADENOSINE DEAMINASE"/>
    <property type="match status" value="1"/>
</dbReference>
<dbReference type="InterPro" id="IPR016193">
    <property type="entry name" value="Cytidine_deaminase-like"/>
</dbReference>
<evidence type="ECO:0000256" key="5">
    <source>
        <dbReference type="ARBA" id="ARBA00048045"/>
    </source>
</evidence>
<comment type="catalytic activity">
    <reaction evidence="5 6">
        <text>adenosine(34) in tRNA + H2O + H(+) = inosine(34) in tRNA + NH4(+)</text>
        <dbReference type="Rhea" id="RHEA:43168"/>
        <dbReference type="Rhea" id="RHEA-COMP:10373"/>
        <dbReference type="Rhea" id="RHEA-COMP:10374"/>
        <dbReference type="ChEBI" id="CHEBI:15377"/>
        <dbReference type="ChEBI" id="CHEBI:15378"/>
        <dbReference type="ChEBI" id="CHEBI:28938"/>
        <dbReference type="ChEBI" id="CHEBI:74411"/>
        <dbReference type="ChEBI" id="CHEBI:82852"/>
        <dbReference type="EC" id="3.5.4.33"/>
    </reaction>
</comment>
<protein>
    <recommendedName>
        <fullName evidence="6">tRNA-specific adenosine deaminase</fullName>
        <ecNumber evidence="6">3.5.4.33</ecNumber>
    </recommendedName>
</protein>
<dbReference type="GO" id="GO:0002100">
    <property type="term" value="P:tRNA wobble adenosine to inosine editing"/>
    <property type="evidence" value="ECO:0007669"/>
    <property type="project" value="UniProtKB-UniRule"/>
</dbReference>
<keyword evidence="4 6" id="KW-0862">Zinc</keyword>
<comment type="caution">
    <text evidence="8">The sequence shown here is derived from an EMBL/GenBank/DDBJ whole genome shotgun (WGS) entry which is preliminary data.</text>
</comment>
<dbReference type="AlphaFoldDB" id="A0A4R3KXC1"/>
<accession>A0A4R3KXC1</accession>
<gene>
    <name evidence="6" type="primary">tadA</name>
    <name evidence="8" type="ORF">EDD80_10181</name>
</gene>
<keyword evidence="1 6" id="KW-0819">tRNA processing</keyword>
<sequence length="147" mass="16364">MIEAYSDEYFMREALKEAEKAYEEEEIPVGALVVAGNRIIGRGHNLTERLNDVTAHAEMQALTAAAGYLGGKYLDECSLYVTLEPCVMCAGAAYWFQLNKIVFGAYDKKRGFGTIGSRVLHPKTQLTGGIMEAECGALIQEFFRRKR</sequence>
<evidence type="ECO:0000313" key="8">
    <source>
        <dbReference type="EMBL" id="TCS89884.1"/>
    </source>
</evidence>
<evidence type="ECO:0000256" key="3">
    <source>
        <dbReference type="ARBA" id="ARBA00022801"/>
    </source>
</evidence>
<feature type="binding site" evidence="6">
    <location>
        <position position="86"/>
    </location>
    <ligand>
        <name>Zn(2+)</name>
        <dbReference type="ChEBI" id="CHEBI:29105"/>
        <note>catalytic</note>
    </ligand>
</feature>
<reference evidence="8 9" key="1">
    <citation type="submission" date="2019-03" db="EMBL/GenBank/DDBJ databases">
        <title>Genomic Encyclopedia of Type Strains, Phase IV (KMG-IV): sequencing the most valuable type-strain genomes for metagenomic binning, comparative biology and taxonomic classification.</title>
        <authorList>
            <person name="Goeker M."/>
        </authorList>
    </citation>
    <scope>NUCLEOTIDE SEQUENCE [LARGE SCALE GENOMIC DNA]</scope>
    <source>
        <strain evidence="8 9">DSM 21100</strain>
    </source>
</reference>
<dbReference type="GO" id="GO:0052717">
    <property type="term" value="F:tRNA-specific adenosine-34 deaminase activity"/>
    <property type="evidence" value="ECO:0007669"/>
    <property type="project" value="UniProtKB-UniRule"/>
</dbReference>
<dbReference type="Pfam" id="PF00383">
    <property type="entry name" value="dCMP_cyt_deam_1"/>
    <property type="match status" value="1"/>
</dbReference>
<dbReference type="Gene3D" id="3.40.140.10">
    <property type="entry name" value="Cytidine Deaminase, domain 2"/>
    <property type="match status" value="1"/>
</dbReference>
<feature type="active site" description="Proton donor" evidence="6">
    <location>
        <position position="58"/>
    </location>
</feature>
<dbReference type="RefSeq" id="WP_132127364.1">
    <property type="nucleotide sequence ID" value="NZ_CP042432.1"/>
</dbReference>
<name>A0A4R3KXC1_9SPHI</name>
<dbReference type="Proteomes" id="UP000295807">
    <property type="component" value="Unassembled WGS sequence"/>
</dbReference>
<comment type="similarity">
    <text evidence="6">Belongs to the cytidine and deoxycytidylate deaminase family.</text>
</comment>
<dbReference type="EC" id="3.5.4.33" evidence="6"/>
<feature type="binding site" evidence="6">
    <location>
        <position position="89"/>
    </location>
    <ligand>
        <name>Zn(2+)</name>
        <dbReference type="ChEBI" id="CHEBI:29105"/>
        <note>catalytic</note>
    </ligand>
</feature>
<dbReference type="OrthoDB" id="9802676at2"/>
<proteinExistence type="inferred from homology"/>
<dbReference type="GO" id="GO:0008270">
    <property type="term" value="F:zinc ion binding"/>
    <property type="evidence" value="ECO:0007669"/>
    <property type="project" value="UniProtKB-UniRule"/>
</dbReference>
<evidence type="ECO:0000256" key="4">
    <source>
        <dbReference type="ARBA" id="ARBA00022833"/>
    </source>
</evidence>
<dbReference type="PANTHER" id="PTHR11079">
    <property type="entry name" value="CYTOSINE DEAMINASE FAMILY MEMBER"/>
    <property type="match status" value="1"/>
</dbReference>
<evidence type="ECO:0000313" key="9">
    <source>
        <dbReference type="Proteomes" id="UP000295807"/>
    </source>
</evidence>
<dbReference type="InterPro" id="IPR028883">
    <property type="entry name" value="tRNA_aden_deaminase"/>
</dbReference>
<organism evidence="8 9">
    <name type="scientific">Anseongella ginsenosidimutans</name>
    <dbReference type="NCBI Taxonomy" id="496056"/>
    <lineage>
        <taxon>Bacteria</taxon>
        <taxon>Pseudomonadati</taxon>
        <taxon>Bacteroidota</taxon>
        <taxon>Sphingobacteriia</taxon>
        <taxon>Sphingobacteriales</taxon>
        <taxon>Sphingobacteriaceae</taxon>
        <taxon>Anseongella</taxon>
    </lineage>
</organism>